<dbReference type="Proteomes" id="UP000886384">
    <property type="component" value="Unassembled WGS sequence"/>
</dbReference>
<proteinExistence type="predicted"/>
<feature type="domain" description="PilZ" evidence="1">
    <location>
        <begin position="8"/>
        <end position="92"/>
    </location>
</feature>
<comment type="caution">
    <text evidence="2">The sequence shown here is derived from an EMBL/GenBank/DDBJ whole genome shotgun (WGS) entry which is preliminary data.</text>
</comment>
<evidence type="ECO:0000313" key="2">
    <source>
        <dbReference type="EMBL" id="HEC75369.1"/>
    </source>
</evidence>
<dbReference type="SUPFAM" id="SSF141371">
    <property type="entry name" value="PilZ domain-like"/>
    <property type="match status" value="1"/>
</dbReference>
<accession>A0A7C1ZVM2</accession>
<dbReference type="InterPro" id="IPR009875">
    <property type="entry name" value="PilZ_domain"/>
</dbReference>
<gene>
    <name evidence="2" type="ORF">ENI26_13545</name>
</gene>
<dbReference type="Gene3D" id="2.40.10.220">
    <property type="entry name" value="predicted glycosyltransferase like domains"/>
    <property type="match status" value="1"/>
</dbReference>
<dbReference type="AlphaFoldDB" id="A0A7C1ZVM2"/>
<evidence type="ECO:0000259" key="1">
    <source>
        <dbReference type="Pfam" id="PF07238"/>
    </source>
</evidence>
<dbReference type="Pfam" id="PF07238">
    <property type="entry name" value="PilZ"/>
    <property type="match status" value="1"/>
</dbReference>
<protein>
    <submittedName>
        <fullName evidence="2">PilZ domain-containing protein</fullName>
    </submittedName>
</protein>
<name>A0A7C1ZVM2_9GAMM</name>
<reference evidence="2" key="1">
    <citation type="journal article" date="2020" name="mSystems">
        <title>Genome- and Community-Level Interaction Insights into Carbon Utilization and Element Cycling Functions of Hydrothermarchaeota in Hydrothermal Sediment.</title>
        <authorList>
            <person name="Zhou Z."/>
            <person name="Liu Y."/>
            <person name="Xu W."/>
            <person name="Pan J."/>
            <person name="Luo Z.H."/>
            <person name="Li M."/>
        </authorList>
    </citation>
    <scope>NUCLEOTIDE SEQUENCE [LARGE SCALE GENOMIC DNA]</scope>
    <source>
        <strain evidence="2">HyVt-380</strain>
    </source>
</reference>
<organism evidence="2">
    <name type="scientific">Methylophaga aminisulfidivorans</name>
    <dbReference type="NCBI Taxonomy" id="230105"/>
    <lineage>
        <taxon>Bacteria</taxon>
        <taxon>Pseudomonadati</taxon>
        <taxon>Pseudomonadota</taxon>
        <taxon>Gammaproteobacteria</taxon>
        <taxon>Thiotrichales</taxon>
        <taxon>Piscirickettsiaceae</taxon>
        <taxon>Methylophaga</taxon>
    </lineage>
</organism>
<sequence>MTGNDYDEKRAFHRMQVNTKVNFTCDSSQQSPQVGYSKNLSATGLLMTSTFSPREGEALDINMDTENDRFPPFNASGHVVRVEPSPDNANEYLISVSIDLSR</sequence>
<dbReference type="GO" id="GO:0035438">
    <property type="term" value="F:cyclic-di-GMP binding"/>
    <property type="evidence" value="ECO:0007669"/>
    <property type="project" value="InterPro"/>
</dbReference>
<dbReference type="EMBL" id="DRHY01000311">
    <property type="protein sequence ID" value="HEC75369.1"/>
    <property type="molecule type" value="Genomic_DNA"/>
</dbReference>